<dbReference type="PROSITE" id="PS51257">
    <property type="entry name" value="PROKAR_LIPOPROTEIN"/>
    <property type="match status" value="1"/>
</dbReference>
<feature type="signal peptide" evidence="1">
    <location>
        <begin position="1"/>
        <end position="18"/>
    </location>
</feature>
<evidence type="ECO:0000313" key="2">
    <source>
        <dbReference type="EMBL" id="UXP33543.1"/>
    </source>
</evidence>
<dbReference type="RefSeq" id="WP_262310972.1">
    <property type="nucleotide sequence ID" value="NZ_CP106679.1"/>
</dbReference>
<evidence type="ECO:0008006" key="4">
    <source>
        <dbReference type="Google" id="ProtNLM"/>
    </source>
</evidence>
<evidence type="ECO:0000313" key="3">
    <source>
        <dbReference type="Proteomes" id="UP001065174"/>
    </source>
</evidence>
<dbReference type="EMBL" id="CP106679">
    <property type="protein sequence ID" value="UXP33543.1"/>
    <property type="molecule type" value="Genomic_DNA"/>
</dbReference>
<keyword evidence="3" id="KW-1185">Reference proteome</keyword>
<keyword evidence="1" id="KW-0732">Signal</keyword>
<protein>
    <recommendedName>
        <fullName evidence="4">Lipocalin-like domain-containing protein</fullName>
    </recommendedName>
</protein>
<proteinExistence type="predicted"/>
<sequence length="141" mass="15282">MKIIKNLLLAFLIPFAVACGDDSDNRAQMGRWRAVQDGVERSNCDLESNNGPVNCPTTATSSCIELNLEANNFYGLNVAIGSTIDGGQSGTYELESNKIILCPIGGECYDVPVVDSGFDDLTIELNNETTGCRLRVEMKKL</sequence>
<evidence type="ECO:0000256" key="1">
    <source>
        <dbReference type="SAM" id="SignalP"/>
    </source>
</evidence>
<accession>A0ABY6CSS5</accession>
<dbReference type="Proteomes" id="UP001065174">
    <property type="component" value="Chromosome"/>
</dbReference>
<gene>
    <name evidence="2" type="ORF">N6H18_06195</name>
</gene>
<name>A0ABY6CSS5_9BACT</name>
<reference evidence="2" key="1">
    <citation type="submission" date="2022-09" db="EMBL/GenBank/DDBJ databases">
        <title>Comparative genomics and taxonomic characterization of three novel marine species of genus Reichenbachiella exhibiting antioxidant and polysaccharide degradation activities.</title>
        <authorList>
            <person name="Muhammad N."/>
            <person name="Lee Y.-J."/>
            <person name="Ko J."/>
            <person name="Kim S.-G."/>
        </authorList>
    </citation>
    <scope>NUCLEOTIDE SEQUENCE</scope>
    <source>
        <strain evidence="2">BKB1-1</strain>
    </source>
</reference>
<organism evidence="2 3">
    <name type="scientific">Reichenbachiella agarivorans</name>
    <dbReference type="NCBI Taxonomy" id="2979464"/>
    <lineage>
        <taxon>Bacteria</taxon>
        <taxon>Pseudomonadati</taxon>
        <taxon>Bacteroidota</taxon>
        <taxon>Cytophagia</taxon>
        <taxon>Cytophagales</taxon>
        <taxon>Reichenbachiellaceae</taxon>
        <taxon>Reichenbachiella</taxon>
    </lineage>
</organism>
<feature type="chain" id="PRO_5045071633" description="Lipocalin-like domain-containing protein" evidence="1">
    <location>
        <begin position="19"/>
        <end position="141"/>
    </location>
</feature>